<accession>A0ABQ2LMV6</accession>
<dbReference type="Gene3D" id="3.90.950.20">
    <property type="entry name" value="CinA-like"/>
    <property type="match status" value="1"/>
</dbReference>
<reference evidence="3" key="1">
    <citation type="journal article" date="2019" name="Int. J. Syst. Evol. Microbiol.">
        <title>The Global Catalogue of Microorganisms (GCM) 10K type strain sequencing project: providing services to taxonomists for standard genome sequencing and annotation.</title>
        <authorList>
            <consortium name="The Broad Institute Genomics Platform"/>
            <consortium name="The Broad Institute Genome Sequencing Center for Infectious Disease"/>
            <person name="Wu L."/>
            <person name="Ma J."/>
        </authorList>
    </citation>
    <scope>NUCLEOTIDE SEQUENCE [LARGE SCALE GENOMIC DNA]</scope>
    <source>
        <strain evidence="3">CGMCC 1.7064</strain>
    </source>
</reference>
<proteinExistence type="predicted"/>
<dbReference type="Pfam" id="PF02464">
    <property type="entry name" value="CinA"/>
    <property type="match status" value="1"/>
</dbReference>
<dbReference type="Proteomes" id="UP000642509">
    <property type="component" value="Unassembled WGS sequence"/>
</dbReference>
<keyword evidence="3" id="KW-1185">Reference proteome</keyword>
<dbReference type="SUPFAM" id="SSF142433">
    <property type="entry name" value="CinA-like"/>
    <property type="match status" value="1"/>
</dbReference>
<feature type="domain" description="CinA C-terminal" evidence="1">
    <location>
        <begin position="21"/>
        <end position="173"/>
    </location>
</feature>
<sequence>MIDRVEPEEPVEPAELADAENLPGAVVQLLIRHGLTVATAESLTAGLLAATLAEVPGASGTLQGGVVAYQNHVKERQLGVDPGLLARAGAVDAEVARQMAEGARRVTGADVGISTTGVAGPEAHQGKPVGTVYVGLAGLPGHAEPEAVLLHLDGGREAIRRTTVRRALQMVQARLTRSA</sequence>
<name>A0ABQ2LMV6_9MICC</name>
<dbReference type="InterPro" id="IPR036653">
    <property type="entry name" value="CinA-like_C"/>
</dbReference>
<gene>
    <name evidence="2" type="ORF">GCM10010977_02910</name>
</gene>
<dbReference type="EMBL" id="BMLQ01000001">
    <property type="protein sequence ID" value="GGO40515.1"/>
    <property type="molecule type" value="Genomic_DNA"/>
</dbReference>
<evidence type="ECO:0000313" key="2">
    <source>
        <dbReference type="EMBL" id="GGO40515.1"/>
    </source>
</evidence>
<protein>
    <submittedName>
        <fullName evidence="2">Competence damage-inducible protein A</fullName>
    </submittedName>
</protein>
<dbReference type="NCBIfam" id="TIGR00199">
    <property type="entry name" value="PncC_domain"/>
    <property type="match status" value="1"/>
</dbReference>
<evidence type="ECO:0000259" key="1">
    <source>
        <dbReference type="Pfam" id="PF02464"/>
    </source>
</evidence>
<organism evidence="2 3">
    <name type="scientific">Citricoccus zhacaiensis</name>
    <dbReference type="NCBI Taxonomy" id="489142"/>
    <lineage>
        <taxon>Bacteria</taxon>
        <taxon>Bacillati</taxon>
        <taxon>Actinomycetota</taxon>
        <taxon>Actinomycetes</taxon>
        <taxon>Micrococcales</taxon>
        <taxon>Micrococcaceae</taxon>
        <taxon>Citricoccus</taxon>
    </lineage>
</organism>
<comment type="caution">
    <text evidence="2">The sequence shown here is derived from an EMBL/GenBank/DDBJ whole genome shotgun (WGS) entry which is preliminary data.</text>
</comment>
<dbReference type="InterPro" id="IPR008136">
    <property type="entry name" value="CinA_C"/>
</dbReference>
<evidence type="ECO:0000313" key="3">
    <source>
        <dbReference type="Proteomes" id="UP000642509"/>
    </source>
</evidence>